<keyword evidence="3" id="KW-1003">Cell membrane</keyword>
<feature type="transmembrane region" description="Helical" evidence="8">
    <location>
        <begin position="230"/>
        <end position="255"/>
    </location>
</feature>
<dbReference type="PANTHER" id="PTHR43163:SF6">
    <property type="entry name" value="DIPEPTIDE TRANSPORT SYSTEM PERMEASE PROTEIN DPPB-RELATED"/>
    <property type="match status" value="1"/>
</dbReference>
<reference evidence="11" key="1">
    <citation type="submission" date="2023-07" db="EMBL/GenBank/DDBJ databases">
        <title>Molecular identification of indigenous halophilic bacteria isolated from red sea cost, biodegradation of synthetic dyes and assessment of degraded metabolite toxicity.</title>
        <authorList>
            <person name="Chaieb K."/>
            <person name="Altayb H.N."/>
        </authorList>
    </citation>
    <scope>NUCLEOTIDE SEQUENCE [LARGE SCALE GENOMIC DNA]</scope>
    <source>
        <strain evidence="11">K20</strain>
    </source>
</reference>
<comment type="similarity">
    <text evidence="7">Belongs to the binding-protein-dependent transport system permease family. OppBC subfamily.</text>
</comment>
<keyword evidence="11" id="KW-1185">Reference proteome</keyword>
<gene>
    <name evidence="10" type="primary">nikB</name>
    <name evidence="10" type="ORF">LDJ79_04535</name>
</gene>
<evidence type="ECO:0000256" key="7">
    <source>
        <dbReference type="ARBA" id="ARBA00024202"/>
    </source>
</evidence>
<dbReference type="EMBL" id="JAIWIU010000025">
    <property type="protein sequence ID" value="MCA2015367.1"/>
    <property type="molecule type" value="Genomic_DNA"/>
</dbReference>
<protein>
    <submittedName>
        <fullName evidence="10">Nickel ABC transporter permease subunit NikB</fullName>
    </submittedName>
</protein>
<evidence type="ECO:0000313" key="10">
    <source>
        <dbReference type="EMBL" id="MCA2015367.1"/>
    </source>
</evidence>
<evidence type="ECO:0000256" key="3">
    <source>
        <dbReference type="ARBA" id="ARBA00022475"/>
    </source>
</evidence>
<dbReference type="SUPFAM" id="SSF161098">
    <property type="entry name" value="MetI-like"/>
    <property type="match status" value="1"/>
</dbReference>
<accession>A0ABS7YK46</accession>
<keyword evidence="2 8" id="KW-0813">Transport</keyword>
<sequence>MRRFVLHRLLTLIPIVLCASVIIFFMLRLGPSDPAMDNLRLSGLPPTDALLSSTREMLGLNQPLWVQYGVWVKKALCLDFGVSYTTGRAVLPELLHFIPATLLLAGTALVMILLLSIPMGIMAARWRNRLPDHLARLVMFIGVSIPNFWLAFLLVILFSIHLHWLPPLGYGTLSHLWMPAFSIAFMSLSINARLIRTNMLEIATQRHVVWARLRGVNERRIELSHILRNALLPVVTSLGMHIGELIGGTLVVESIFGWPGVGRYAVTAVFNRDYPVIQCVTLVMVVIYVLCNLFVDIACAALDPRVRKSTLESHA</sequence>
<feature type="transmembrane region" description="Helical" evidence="8">
    <location>
        <begin position="176"/>
        <end position="195"/>
    </location>
</feature>
<feature type="transmembrane region" description="Helical" evidence="8">
    <location>
        <begin position="137"/>
        <end position="164"/>
    </location>
</feature>
<proteinExistence type="inferred from homology"/>
<dbReference type="Proteomes" id="UP001199044">
    <property type="component" value="Unassembled WGS sequence"/>
</dbReference>
<evidence type="ECO:0000256" key="8">
    <source>
        <dbReference type="RuleBase" id="RU363032"/>
    </source>
</evidence>
<keyword evidence="4 8" id="KW-0812">Transmembrane</keyword>
<evidence type="ECO:0000256" key="4">
    <source>
        <dbReference type="ARBA" id="ARBA00022692"/>
    </source>
</evidence>
<evidence type="ECO:0000313" key="11">
    <source>
        <dbReference type="Proteomes" id="UP001199044"/>
    </source>
</evidence>
<organism evidence="10 11">
    <name type="scientific">Vibrio tritonius</name>
    <dbReference type="NCBI Taxonomy" id="1435069"/>
    <lineage>
        <taxon>Bacteria</taxon>
        <taxon>Pseudomonadati</taxon>
        <taxon>Pseudomonadota</taxon>
        <taxon>Gammaproteobacteria</taxon>
        <taxon>Vibrionales</taxon>
        <taxon>Vibrionaceae</taxon>
        <taxon>Vibrio</taxon>
    </lineage>
</organism>
<keyword evidence="6 8" id="KW-0472">Membrane</keyword>
<dbReference type="Pfam" id="PF19300">
    <property type="entry name" value="BPD_transp_1_N"/>
    <property type="match status" value="1"/>
</dbReference>
<dbReference type="InterPro" id="IPR014156">
    <property type="entry name" value="Nickel_NikB"/>
</dbReference>
<feature type="domain" description="ABC transmembrane type-1" evidence="9">
    <location>
        <begin position="98"/>
        <end position="295"/>
    </location>
</feature>
<evidence type="ECO:0000259" key="9">
    <source>
        <dbReference type="PROSITE" id="PS50928"/>
    </source>
</evidence>
<comment type="caution">
    <text evidence="10">The sequence shown here is derived from an EMBL/GenBank/DDBJ whole genome shotgun (WGS) entry which is preliminary data.</text>
</comment>
<dbReference type="PANTHER" id="PTHR43163">
    <property type="entry name" value="DIPEPTIDE TRANSPORT SYSTEM PERMEASE PROTEIN DPPB-RELATED"/>
    <property type="match status" value="1"/>
</dbReference>
<dbReference type="RefSeq" id="WP_225249749.1">
    <property type="nucleotide sequence ID" value="NZ_JAIWIU010000025.1"/>
</dbReference>
<feature type="transmembrane region" description="Helical" evidence="8">
    <location>
        <begin position="9"/>
        <end position="29"/>
    </location>
</feature>
<dbReference type="CDD" id="cd06261">
    <property type="entry name" value="TM_PBP2"/>
    <property type="match status" value="1"/>
</dbReference>
<dbReference type="InterPro" id="IPR000515">
    <property type="entry name" value="MetI-like"/>
</dbReference>
<feature type="transmembrane region" description="Helical" evidence="8">
    <location>
        <begin position="275"/>
        <end position="302"/>
    </location>
</feature>
<keyword evidence="5 8" id="KW-1133">Transmembrane helix</keyword>
<evidence type="ECO:0000256" key="2">
    <source>
        <dbReference type="ARBA" id="ARBA00022448"/>
    </source>
</evidence>
<comment type="subcellular location">
    <subcellularLocation>
        <location evidence="1 8">Cell membrane</location>
        <topology evidence="1 8">Multi-pass membrane protein</topology>
    </subcellularLocation>
</comment>
<dbReference type="NCBIfam" id="NF007677">
    <property type="entry name" value="PRK10352.1"/>
    <property type="match status" value="1"/>
</dbReference>
<dbReference type="PROSITE" id="PS50928">
    <property type="entry name" value="ABC_TM1"/>
    <property type="match status" value="1"/>
</dbReference>
<evidence type="ECO:0000256" key="1">
    <source>
        <dbReference type="ARBA" id="ARBA00004651"/>
    </source>
</evidence>
<evidence type="ECO:0000256" key="5">
    <source>
        <dbReference type="ARBA" id="ARBA00022989"/>
    </source>
</evidence>
<name>A0ABS7YK46_9VIBR</name>
<dbReference type="Gene3D" id="1.10.3720.10">
    <property type="entry name" value="MetI-like"/>
    <property type="match status" value="1"/>
</dbReference>
<dbReference type="InterPro" id="IPR045621">
    <property type="entry name" value="BPD_transp_1_N"/>
</dbReference>
<evidence type="ECO:0000256" key="6">
    <source>
        <dbReference type="ARBA" id="ARBA00023136"/>
    </source>
</evidence>
<dbReference type="NCBIfam" id="TIGR02789">
    <property type="entry name" value="nickel_nikB"/>
    <property type="match status" value="1"/>
</dbReference>
<dbReference type="InterPro" id="IPR035906">
    <property type="entry name" value="MetI-like_sf"/>
</dbReference>
<feature type="transmembrane region" description="Helical" evidence="8">
    <location>
        <begin position="94"/>
        <end position="117"/>
    </location>
</feature>
<dbReference type="Pfam" id="PF00528">
    <property type="entry name" value="BPD_transp_1"/>
    <property type="match status" value="1"/>
</dbReference>